<evidence type="ECO:0000313" key="3">
    <source>
        <dbReference type="Proteomes" id="UP000269591"/>
    </source>
</evidence>
<organism evidence="2 3">
    <name type="scientific">Slackia equolifaciens</name>
    <dbReference type="NCBI Taxonomy" id="498718"/>
    <lineage>
        <taxon>Bacteria</taxon>
        <taxon>Bacillati</taxon>
        <taxon>Actinomycetota</taxon>
        <taxon>Coriobacteriia</taxon>
        <taxon>Eggerthellales</taxon>
        <taxon>Eggerthellaceae</taxon>
        <taxon>Slackia</taxon>
    </lineage>
</organism>
<proteinExistence type="predicted"/>
<name>A0A3N0B5N4_9ACTN</name>
<protein>
    <submittedName>
        <fullName evidence="2">Uncharacterized protein</fullName>
    </submittedName>
</protein>
<keyword evidence="3" id="KW-1185">Reference proteome</keyword>
<comment type="caution">
    <text evidence="2">The sequence shown here is derived from an EMBL/GenBank/DDBJ whole genome shotgun (WGS) entry which is preliminary data.</text>
</comment>
<accession>A0A3N0B5N4</accession>
<dbReference type="EMBL" id="QIBX01000001">
    <property type="protein sequence ID" value="RNL41916.1"/>
    <property type="molecule type" value="Genomic_DNA"/>
</dbReference>
<evidence type="ECO:0000313" key="2">
    <source>
        <dbReference type="EMBL" id="RNL41916.1"/>
    </source>
</evidence>
<reference evidence="3" key="1">
    <citation type="submission" date="2018-05" db="EMBL/GenBank/DDBJ databases">
        <title>Genome Sequencing of selected type strains of the family Eggerthellaceae.</title>
        <authorList>
            <person name="Danylec N."/>
            <person name="Stoll D.A."/>
            <person name="Doetsch A."/>
            <person name="Huch M."/>
        </authorList>
    </citation>
    <scope>NUCLEOTIDE SEQUENCE [LARGE SCALE GENOMIC DNA]</scope>
    <source>
        <strain evidence="3">DSM 24851</strain>
    </source>
</reference>
<dbReference type="Proteomes" id="UP000269591">
    <property type="component" value="Unassembled WGS sequence"/>
</dbReference>
<gene>
    <name evidence="2" type="ORF">DMP06_00435</name>
</gene>
<feature type="region of interest" description="Disordered" evidence="1">
    <location>
        <begin position="130"/>
        <end position="152"/>
    </location>
</feature>
<evidence type="ECO:0000256" key="1">
    <source>
        <dbReference type="SAM" id="MobiDB-lite"/>
    </source>
</evidence>
<sequence>MRLRLKQGDDMAHENFYTNQKLVQVEGDWIADVLRIWNEDTRAWDSHAPLTIRFDSLDLVVYAHEGGGLRWEANLAPYDLAPIERTPRGASHGSASQAIYEMEDGAPRATYDLVRFPALSAAVGSRVERVTAGRMSPDRASASRAPEGDAQRANSLELALDTNMTLTLTAQSDGALRASLAPTFEAPKTPACPQAHLPFGRNTHRS</sequence>
<dbReference type="AlphaFoldDB" id="A0A3N0B5N4"/>
<feature type="region of interest" description="Disordered" evidence="1">
    <location>
        <begin position="187"/>
        <end position="206"/>
    </location>
</feature>